<dbReference type="InterPro" id="IPR036388">
    <property type="entry name" value="WH-like_DNA-bd_sf"/>
</dbReference>
<evidence type="ECO:0000313" key="6">
    <source>
        <dbReference type="EMBL" id="RTR38473.1"/>
    </source>
</evidence>
<evidence type="ECO:0000256" key="1">
    <source>
        <dbReference type="ARBA" id="ARBA00009437"/>
    </source>
</evidence>
<dbReference type="FunFam" id="3.40.190.290:FF:000001">
    <property type="entry name" value="Transcriptional regulator, LysR family"/>
    <property type="match status" value="1"/>
</dbReference>
<evidence type="ECO:0000256" key="2">
    <source>
        <dbReference type="ARBA" id="ARBA00023015"/>
    </source>
</evidence>
<proteinExistence type="inferred from homology"/>
<dbReference type="SUPFAM" id="SSF53850">
    <property type="entry name" value="Periplasmic binding protein-like II"/>
    <property type="match status" value="1"/>
</dbReference>
<keyword evidence="7" id="KW-1185">Reference proteome</keyword>
<dbReference type="Proteomes" id="UP000267448">
    <property type="component" value="Unassembled WGS sequence"/>
</dbReference>
<dbReference type="SUPFAM" id="SSF46785">
    <property type="entry name" value="Winged helix' DNA-binding domain"/>
    <property type="match status" value="1"/>
</dbReference>
<evidence type="ECO:0000256" key="3">
    <source>
        <dbReference type="ARBA" id="ARBA00023125"/>
    </source>
</evidence>
<dbReference type="InterPro" id="IPR058163">
    <property type="entry name" value="LysR-type_TF_proteobact-type"/>
</dbReference>
<dbReference type="PROSITE" id="PS50931">
    <property type="entry name" value="HTH_LYSR"/>
    <property type="match status" value="1"/>
</dbReference>
<name>A0A431WSR0_9GAMM</name>
<comment type="similarity">
    <text evidence="1">Belongs to the LysR transcriptional regulatory family.</text>
</comment>
<dbReference type="EMBL" id="RXNU01000006">
    <property type="protein sequence ID" value="RTR38473.1"/>
    <property type="molecule type" value="Genomic_DNA"/>
</dbReference>
<dbReference type="InterPro" id="IPR000847">
    <property type="entry name" value="LysR_HTH_N"/>
</dbReference>
<keyword evidence="3" id="KW-0238">DNA-binding</keyword>
<dbReference type="GO" id="GO:0003677">
    <property type="term" value="F:DNA binding"/>
    <property type="evidence" value="ECO:0007669"/>
    <property type="project" value="UniProtKB-KW"/>
</dbReference>
<gene>
    <name evidence="6" type="ORF">EKG38_13230</name>
</gene>
<dbReference type="InterPro" id="IPR005119">
    <property type="entry name" value="LysR_subst-bd"/>
</dbReference>
<dbReference type="PANTHER" id="PTHR30537">
    <property type="entry name" value="HTH-TYPE TRANSCRIPTIONAL REGULATOR"/>
    <property type="match status" value="1"/>
</dbReference>
<dbReference type="Pfam" id="PF00126">
    <property type="entry name" value="HTH_1"/>
    <property type="match status" value="1"/>
</dbReference>
<dbReference type="InterPro" id="IPR036390">
    <property type="entry name" value="WH_DNA-bd_sf"/>
</dbReference>
<dbReference type="RefSeq" id="WP_126520714.1">
    <property type="nucleotide sequence ID" value="NZ_RXNU01000006.1"/>
</dbReference>
<reference evidence="6 7" key="1">
    <citation type="submission" date="2018-12" db="EMBL/GenBank/DDBJ databases">
        <authorList>
            <person name="Yu L."/>
        </authorList>
    </citation>
    <scope>NUCLEOTIDE SEQUENCE [LARGE SCALE GENOMIC DNA]</scope>
    <source>
        <strain evidence="6 7">HAW-EB2</strain>
    </source>
</reference>
<dbReference type="CDD" id="cd08422">
    <property type="entry name" value="PBP2_CrgA_like"/>
    <property type="match status" value="1"/>
</dbReference>
<keyword evidence="4" id="KW-0804">Transcription</keyword>
<evidence type="ECO:0000256" key="4">
    <source>
        <dbReference type="ARBA" id="ARBA00023163"/>
    </source>
</evidence>
<dbReference type="AlphaFoldDB" id="A0A431WSR0"/>
<dbReference type="OrthoDB" id="9786526at2"/>
<comment type="caution">
    <text evidence="6">The sequence shown here is derived from an EMBL/GenBank/DDBJ whole genome shotgun (WGS) entry which is preliminary data.</text>
</comment>
<evidence type="ECO:0000313" key="7">
    <source>
        <dbReference type="Proteomes" id="UP000267448"/>
    </source>
</evidence>
<dbReference type="PANTHER" id="PTHR30537:SF5">
    <property type="entry name" value="HTH-TYPE TRANSCRIPTIONAL ACTIVATOR TTDR-RELATED"/>
    <property type="match status" value="1"/>
</dbReference>
<accession>A0A431WSR0</accession>
<dbReference type="GO" id="GO:0003700">
    <property type="term" value="F:DNA-binding transcription factor activity"/>
    <property type="evidence" value="ECO:0007669"/>
    <property type="project" value="InterPro"/>
</dbReference>
<dbReference type="Gene3D" id="3.40.190.290">
    <property type="match status" value="1"/>
</dbReference>
<dbReference type="Gene3D" id="1.10.10.10">
    <property type="entry name" value="Winged helix-like DNA-binding domain superfamily/Winged helix DNA-binding domain"/>
    <property type="match status" value="1"/>
</dbReference>
<protein>
    <submittedName>
        <fullName evidence="6">LysR family transcriptional regulator</fullName>
    </submittedName>
</protein>
<feature type="domain" description="HTH lysR-type" evidence="5">
    <location>
        <begin position="1"/>
        <end position="59"/>
    </location>
</feature>
<dbReference type="Pfam" id="PF03466">
    <property type="entry name" value="LysR_substrate"/>
    <property type="match status" value="1"/>
</dbReference>
<keyword evidence="2" id="KW-0805">Transcription regulation</keyword>
<organism evidence="6 7">
    <name type="scientific">Shewanella canadensis</name>
    <dbReference type="NCBI Taxonomy" id="271096"/>
    <lineage>
        <taxon>Bacteria</taxon>
        <taxon>Pseudomonadati</taxon>
        <taxon>Pseudomonadota</taxon>
        <taxon>Gammaproteobacteria</taxon>
        <taxon>Alteromonadales</taxon>
        <taxon>Shewanellaceae</taxon>
        <taxon>Shewanella</taxon>
    </lineage>
</organism>
<evidence type="ECO:0000259" key="5">
    <source>
        <dbReference type="PROSITE" id="PS50931"/>
    </source>
</evidence>
<sequence>MDRLEHLALFIRINEKGGIASAGRDFGLTAATASDRLAALEKHYGAKLLNRTTRAISLTEEGKVLLDKAKFIVSEADDLEAQIKYGVERLSGTIRISAPNDLGCKRIAPLLDIFMDTHPDVNLELSLGDGYDDLVGRGVDLAIRLGALRDSSLRVRKLGDNRRVICASPSYLERYGIPTHPDSLEHHNCLTMKLGEVLDREWVFKVNGRNKAYMVSGNRTANSGALVRDWCIDGRGLALKSIWDVTDDLHSGKLVEVLSEYAQDSQTGLQIVYPGGMNTPRRIRACIDFLVSAFESK</sequence>